<keyword evidence="1" id="KW-1133">Transmembrane helix</keyword>
<name>A0A0F9J7I3_9ZZZZ</name>
<sequence length="121" mass="14034">MRTLGKWLLSFSLSALVVAATVFDYIYAYRLMAFITPILFLISMTTLLSETVFNSCYKTWKKMRRNSVPIPLVTAQRMFITVLWIVYGHPVLAILWLITAFGDHLIRTNLKDTLLKEDDQQ</sequence>
<accession>A0A0F9J7I3</accession>
<evidence type="ECO:0000256" key="1">
    <source>
        <dbReference type="SAM" id="Phobius"/>
    </source>
</evidence>
<reference evidence="2" key="1">
    <citation type="journal article" date="2015" name="Nature">
        <title>Complex archaea that bridge the gap between prokaryotes and eukaryotes.</title>
        <authorList>
            <person name="Spang A."/>
            <person name="Saw J.H."/>
            <person name="Jorgensen S.L."/>
            <person name="Zaremba-Niedzwiedzka K."/>
            <person name="Martijn J."/>
            <person name="Lind A.E."/>
            <person name="van Eijk R."/>
            <person name="Schleper C."/>
            <person name="Guy L."/>
            <person name="Ettema T.J."/>
        </authorList>
    </citation>
    <scope>NUCLEOTIDE SEQUENCE</scope>
</reference>
<gene>
    <name evidence="2" type="ORF">LCGC14_1490580</name>
</gene>
<feature type="transmembrane region" description="Helical" evidence="1">
    <location>
        <begin position="78"/>
        <end position="98"/>
    </location>
</feature>
<dbReference type="EMBL" id="LAZR01010712">
    <property type="protein sequence ID" value="KKM65508.1"/>
    <property type="molecule type" value="Genomic_DNA"/>
</dbReference>
<feature type="transmembrane region" description="Helical" evidence="1">
    <location>
        <begin position="34"/>
        <end position="57"/>
    </location>
</feature>
<comment type="caution">
    <text evidence="2">The sequence shown here is derived from an EMBL/GenBank/DDBJ whole genome shotgun (WGS) entry which is preliminary data.</text>
</comment>
<dbReference type="AlphaFoldDB" id="A0A0F9J7I3"/>
<keyword evidence="1" id="KW-0812">Transmembrane</keyword>
<organism evidence="2">
    <name type="scientific">marine sediment metagenome</name>
    <dbReference type="NCBI Taxonomy" id="412755"/>
    <lineage>
        <taxon>unclassified sequences</taxon>
        <taxon>metagenomes</taxon>
        <taxon>ecological metagenomes</taxon>
    </lineage>
</organism>
<evidence type="ECO:0000313" key="2">
    <source>
        <dbReference type="EMBL" id="KKM65508.1"/>
    </source>
</evidence>
<protein>
    <submittedName>
        <fullName evidence="2">Uncharacterized protein</fullName>
    </submittedName>
</protein>
<proteinExistence type="predicted"/>
<feature type="transmembrane region" description="Helical" evidence="1">
    <location>
        <begin position="7"/>
        <end position="28"/>
    </location>
</feature>
<keyword evidence="1" id="KW-0472">Membrane</keyword>